<evidence type="ECO:0000313" key="6">
    <source>
        <dbReference type="Proteomes" id="UP001238088"/>
    </source>
</evidence>
<reference evidence="5 6" key="1">
    <citation type="submission" date="2023-07" db="EMBL/GenBank/DDBJ databases">
        <title>Genomic Encyclopedia of Type Strains, Phase IV (KMG-IV): sequencing the most valuable type-strain genomes for metagenomic binning, comparative biology and taxonomic classification.</title>
        <authorList>
            <person name="Goeker M."/>
        </authorList>
    </citation>
    <scope>NUCLEOTIDE SEQUENCE [LARGE SCALE GENOMIC DNA]</scope>
    <source>
        <strain evidence="5 6">DSM 23494</strain>
    </source>
</reference>
<dbReference type="CDD" id="cd03221">
    <property type="entry name" value="ABCF_EF-3"/>
    <property type="match status" value="2"/>
</dbReference>
<dbReference type="InterPro" id="IPR003593">
    <property type="entry name" value="AAA+_ATPase"/>
</dbReference>
<keyword evidence="3" id="KW-0175">Coiled coil</keyword>
<organism evidence="5 6">
    <name type="scientific">Cytobacillus purgationiresistens</name>
    <dbReference type="NCBI Taxonomy" id="863449"/>
    <lineage>
        <taxon>Bacteria</taxon>
        <taxon>Bacillati</taxon>
        <taxon>Bacillota</taxon>
        <taxon>Bacilli</taxon>
        <taxon>Bacillales</taxon>
        <taxon>Bacillaceae</taxon>
        <taxon>Cytobacillus</taxon>
    </lineage>
</organism>
<evidence type="ECO:0000259" key="4">
    <source>
        <dbReference type="PROSITE" id="PS50893"/>
    </source>
</evidence>
<dbReference type="InterPro" id="IPR027417">
    <property type="entry name" value="P-loop_NTPase"/>
</dbReference>
<dbReference type="SMART" id="SM00382">
    <property type="entry name" value="AAA"/>
    <property type="match status" value="2"/>
</dbReference>
<evidence type="ECO:0000256" key="2">
    <source>
        <dbReference type="ARBA" id="ARBA00022840"/>
    </source>
</evidence>
<keyword evidence="6" id="KW-1185">Reference proteome</keyword>
<dbReference type="PROSITE" id="PS00211">
    <property type="entry name" value="ABC_TRANSPORTER_1"/>
    <property type="match status" value="1"/>
</dbReference>
<accession>A0ABU0AI53</accession>
<proteinExistence type="predicted"/>
<dbReference type="Proteomes" id="UP001238088">
    <property type="component" value="Unassembled WGS sequence"/>
</dbReference>
<dbReference type="Pfam" id="PF00005">
    <property type="entry name" value="ABC_tran"/>
    <property type="match status" value="2"/>
</dbReference>
<evidence type="ECO:0000313" key="5">
    <source>
        <dbReference type="EMBL" id="MDQ0270574.1"/>
    </source>
</evidence>
<dbReference type="PROSITE" id="PS50893">
    <property type="entry name" value="ABC_TRANSPORTER_2"/>
    <property type="match status" value="2"/>
</dbReference>
<dbReference type="PANTHER" id="PTHR42855">
    <property type="entry name" value="ABC TRANSPORTER ATP-BINDING SUBUNIT"/>
    <property type="match status" value="1"/>
</dbReference>
<sequence>MSILTIEKMTHMYGDQTNFKSISFRLLRGEHAGIVGENGAGKTTLLKLIAGELLPDEGIIEKHPHMKMGYLQQHIDLNPGVTIKGFLQEAYAHLFAAEREIHHITDTMSSSAGELEGLLSRYGELQNALDQSDFYQVDAKMEEIAAGLGLKELGMERDCATLSGGQRTKLLLGKLLLEKPDILLLDEPTNFLDDVHIQWLINYLKQYEQAYLVISHDERFLNEVTNIIFHISQKSIKRYPGNYAFFQKSYELSKVQLHQAYEKQQKEIEKLEEFIDKNRNRKARQAKSREKTLIKTVRMEKPSSQVRPKFTFLVKEDPVSKVLQAEALEVGYGDSLFSKSIHFQVRRGDKIALVGYNGIGKSTLLKTLLGFVPAISGKVLVGERVKAAYFAQEELESDQTPLAQVWSIRPDLTQRDIRRSLARSGLTEEHINKPLRLLSGGEQAKVRLCELCLTDSNLLILDEPTNHLDVLAKEALKEALQAYEGTLILVSHEPDFYQDWITTTWKLEDLN</sequence>
<feature type="coiled-coil region" evidence="3">
    <location>
        <begin position="254"/>
        <end position="281"/>
    </location>
</feature>
<dbReference type="Pfam" id="PF12848">
    <property type="entry name" value="ABC_tran_Xtn"/>
    <property type="match status" value="1"/>
</dbReference>
<protein>
    <submittedName>
        <fullName evidence="5">ATPase subunit of ABC transporter with duplicated ATPase domains</fullName>
    </submittedName>
</protein>
<keyword evidence="1" id="KW-0547">Nucleotide-binding</keyword>
<gene>
    <name evidence="5" type="ORF">J2S17_002449</name>
</gene>
<dbReference type="InterPro" id="IPR051309">
    <property type="entry name" value="ABCF_ATPase"/>
</dbReference>
<dbReference type="EMBL" id="JAUSUB010000009">
    <property type="protein sequence ID" value="MDQ0270574.1"/>
    <property type="molecule type" value="Genomic_DNA"/>
</dbReference>
<comment type="caution">
    <text evidence="5">The sequence shown here is derived from an EMBL/GenBank/DDBJ whole genome shotgun (WGS) entry which is preliminary data.</text>
</comment>
<dbReference type="InterPro" id="IPR032781">
    <property type="entry name" value="ABC_tran_Xtn"/>
</dbReference>
<dbReference type="Gene3D" id="3.40.50.300">
    <property type="entry name" value="P-loop containing nucleotide triphosphate hydrolases"/>
    <property type="match status" value="2"/>
</dbReference>
<evidence type="ECO:0000256" key="3">
    <source>
        <dbReference type="SAM" id="Coils"/>
    </source>
</evidence>
<dbReference type="InterPro" id="IPR017871">
    <property type="entry name" value="ABC_transporter-like_CS"/>
</dbReference>
<evidence type="ECO:0000256" key="1">
    <source>
        <dbReference type="ARBA" id="ARBA00022741"/>
    </source>
</evidence>
<keyword evidence="2" id="KW-0067">ATP-binding</keyword>
<feature type="domain" description="ABC transporter" evidence="4">
    <location>
        <begin position="314"/>
        <end position="510"/>
    </location>
</feature>
<dbReference type="InterPro" id="IPR003439">
    <property type="entry name" value="ABC_transporter-like_ATP-bd"/>
</dbReference>
<dbReference type="RefSeq" id="WP_307475110.1">
    <property type="nucleotide sequence ID" value="NZ_JAUSUB010000009.1"/>
</dbReference>
<name>A0ABU0AI53_9BACI</name>
<feature type="domain" description="ABC transporter" evidence="4">
    <location>
        <begin position="4"/>
        <end position="258"/>
    </location>
</feature>
<dbReference type="SUPFAM" id="SSF52540">
    <property type="entry name" value="P-loop containing nucleoside triphosphate hydrolases"/>
    <property type="match status" value="2"/>
</dbReference>
<dbReference type="PANTHER" id="PTHR42855:SF2">
    <property type="entry name" value="DRUG RESISTANCE ABC TRANSPORTER,ATP-BINDING PROTEIN"/>
    <property type="match status" value="1"/>
</dbReference>